<reference evidence="1 2" key="1">
    <citation type="submission" date="2016-02" db="EMBL/GenBank/DDBJ databases">
        <title>Draft genome sequence of Thermodesulfatator sp. S606.</title>
        <authorList>
            <person name="Lai Q."/>
            <person name="Cao J."/>
            <person name="Dupont S."/>
            <person name="Shao Z."/>
            <person name="Jebbar M."/>
            <person name="Alain K."/>
        </authorList>
    </citation>
    <scope>NUCLEOTIDE SEQUENCE [LARGE SCALE GENOMIC DNA]</scope>
    <source>
        <strain evidence="1 2">S606</strain>
    </source>
</reference>
<keyword evidence="2" id="KW-1185">Reference proteome</keyword>
<organism evidence="1 2">
    <name type="scientific">Thermodesulfatator autotrophicus</name>
    <dbReference type="NCBI Taxonomy" id="1795632"/>
    <lineage>
        <taxon>Bacteria</taxon>
        <taxon>Pseudomonadati</taxon>
        <taxon>Thermodesulfobacteriota</taxon>
        <taxon>Thermodesulfobacteria</taxon>
        <taxon>Thermodesulfobacteriales</taxon>
        <taxon>Thermodesulfatatoraceae</taxon>
        <taxon>Thermodesulfatator</taxon>
    </lineage>
</organism>
<evidence type="ECO:0000313" key="1">
    <source>
        <dbReference type="EMBL" id="OAG27542.1"/>
    </source>
</evidence>
<dbReference type="STRING" id="1795632.TH606_06545"/>
<protein>
    <recommendedName>
        <fullName evidence="3">HTH arsR-type domain-containing protein</fullName>
    </recommendedName>
</protein>
<dbReference type="EMBL" id="LSFI01000027">
    <property type="protein sequence ID" value="OAG27542.1"/>
    <property type="molecule type" value="Genomic_DNA"/>
</dbReference>
<dbReference type="OrthoDB" id="7471569at2"/>
<dbReference type="AlphaFoldDB" id="A0A177E8J6"/>
<comment type="caution">
    <text evidence="1">The sequence shown here is derived from an EMBL/GenBank/DDBJ whole genome shotgun (WGS) entry which is preliminary data.</text>
</comment>
<accession>A0A177E8J6</accession>
<name>A0A177E8J6_9BACT</name>
<evidence type="ECO:0008006" key="3">
    <source>
        <dbReference type="Google" id="ProtNLM"/>
    </source>
</evidence>
<dbReference type="Pfam" id="PF25212">
    <property type="entry name" value="HVO_A0114"/>
    <property type="match status" value="1"/>
</dbReference>
<proteinExistence type="predicted"/>
<gene>
    <name evidence="1" type="ORF">TH606_06545</name>
</gene>
<dbReference type="RefSeq" id="WP_068542172.1">
    <property type="nucleotide sequence ID" value="NZ_LSFI01000027.1"/>
</dbReference>
<dbReference type="SUPFAM" id="SSF46785">
    <property type="entry name" value="Winged helix' DNA-binding domain"/>
    <property type="match status" value="1"/>
</dbReference>
<dbReference type="InterPro" id="IPR036390">
    <property type="entry name" value="WH_DNA-bd_sf"/>
</dbReference>
<sequence length="125" mass="14591">MRIKNLKIEIRPLDSFVEETIRAFEDVQGGKGIAPREALIFPDVRTLRKVLSEKRLELLRTVKNKKPDSIYELAKLLDRPLRAVQHDVKVLSELGLIEVERTRRKPRDKVRPSVPYRRITIEIGI</sequence>
<dbReference type="Proteomes" id="UP000076964">
    <property type="component" value="Unassembled WGS sequence"/>
</dbReference>
<evidence type="ECO:0000313" key="2">
    <source>
        <dbReference type="Proteomes" id="UP000076964"/>
    </source>
</evidence>
<dbReference type="Gene3D" id="1.10.10.10">
    <property type="entry name" value="Winged helix-like DNA-binding domain superfamily/Winged helix DNA-binding domain"/>
    <property type="match status" value="1"/>
</dbReference>
<dbReference type="InterPro" id="IPR036388">
    <property type="entry name" value="WH-like_DNA-bd_sf"/>
</dbReference>